<evidence type="ECO:0000313" key="3">
    <source>
        <dbReference type="Proteomes" id="UP000799424"/>
    </source>
</evidence>
<feature type="region of interest" description="Disordered" evidence="1">
    <location>
        <begin position="119"/>
        <end position="150"/>
    </location>
</feature>
<dbReference type="Proteomes" id="UP000799424">
    <property type="component" value="Unassembled WGS sequence"/>
</dbReference>
<evidence type="ECO:0000313" key="2">
    <source>
        <dbReference type="EMBL" id="KAF2832907.1"/>
    </source>
</evidence>
<accession>A0A6A7AJN5</accession>
<sequence length="150" mass="17163">MSLRLYPAAHHPASTSILTDNPQPHTYHNSENLHTTNMGRSFIKKLKGWIDDIPDNKLNGAYLERGLVFIDKIGRLDCEGLTSDEPKRFNLQVHVHREGLMYTFNRLTIKESLKASITGFQATPPKVKTENSKDKDMEDRKDDSKKKKEA</sequence>
<dbReference type="EMBL" id="MU006216">
    <property type="protein sequence ID" value="KAF2832907.1"/>
    <property type="molecule type" value="Genomic_DNA"/>
</dbReference>
<proteinExistence type="predicted"/>
<evidence type="ECO:0000256" key="1">
    <source>
        <dbReference type="SAM" id="MobiDB-lite"/>
    </source>
</evidence>
<protein>
    <submittedName>
        <fullName evidence="2">Uncharacterized protein</fullName>
    </submittedName>
</protein>
<feature type="compositionally biased region" description="Basic and acidic residues" evidence="1">
    <location>
        <begin position="127"/>
        <end position="150"/>
    </location>
</feature>
<keyword evidence="3" id="KW-1185">Reference proteome</keyword>
<organism evidence="2 3">
    <name type="scientific">Ophiobolus disseminans</name>
    <dbReference type="NCBI Taxonomy" id="1469910"/>
    <lineage>
        <taxon>Eukaryota</taxon>
        <taxon>Fungi</taxon>
        <taxon>Dikarya</taxon>
        <taxon>Ascomycota</taxon>
        <taxon>Pezizomycotina</taxon>
        <taxon>Dothideomycetes</taxon>
        <taxon>Pleosporomycetidae</taxon>
        <taxon>Pleosporales</taxon>
        <taxon>Pleosporineae</taxon>
        <taxon>Phaeosphaeriaceae</taxon>
        <taxon>Ophiobolus</taxon>
    </lineage>
</organism>
<name>A0A6A7AJN5_9PLEO</name>
<dbReference type="AlphaFoldDB" id="A0A6A7AJN5"/>
<dbReference type="OrthoDB" id="3521506at2759"/>
<gene>
    <name evidence="2" type="ORF">CC86DRAFT_399574</name>
</gene>
<reference evidence="2" key="1">
    <citation type="journal article" date="2020" name="Stud. Mycol.">
        <title>101 Dothideomycetes genomes: a test case for predicting lifestyles and emergence of pathogens.</title>
        <authorList>
            <person name="Haridas S."/>
            <person name="Albert R."/>
            <person name="Binder M."/>
            <person name="Bloem J."/>
            <person name="Labutti K."/>
            <person name="Salamov A."/>
            <person name="Andreopoulos B."/>
            <person name="Baker S."/>
            <person name="Barry K."/>
            <person name="Bills G."/>
            <person name="Bluhm B."/>
            <person name="Cannon C."/>
            <person name="Castanera R."/>
            <person name="Culley D."/>
            <person name="Daum C."/>
            <person name="Ezra D."/>
            <person name="Gonzalez J."/>
            <person name="Henrissat B."/>
            <person name="Kuo A."/>
            <person name="Liang C."/>
            <person name="Lipzen A."/>
            <person name="Lutzoni F."/>
            <person name="Magnuson J."/>
            <person name="Mondo S."/>
            <person name="Nolan M."/>
            <person name="Ohm R."/>
            <person name="Pangilinan J."/>
            <person name="Park H.-J."/>
            <person name="Ramirez L."/>
            <person name="Alfaro M."/>
            <person name="Sun H."/>
            <person name="Tritt A."/>
            <person name="Yoshinaga Y."/>
            <person name="Zwiers L.-H."/>
            <person name="Turgeon B."/>
            <person name="Goodwin S."/>
            <person name="Spatafora J."/>
            <person name="Crous P."/>
            <person name="Grigoriev I."/>
        </authorList>
    </citation>
    <scope>NUCLEOTIDE SEQUENCE</scope>
    <source>
        <strain evidence="2">CBS 113818</strain>
    </source>
</reference>